<sequence>CEMGFVGTLEKYRGKELIVELNKLYVRIMADKGYIISVIRGIPYYYRKLGYEFAMPLDHRMFLSPSKIPSDNLEFLKIRKANLNEIDLIANKYNQYYDNFFISNLFDIDCYISKFFNDNYNEFKTSTYLIETGGITITYFTFGKSYDNLAYDIKTSHINHEYGIKILQFIKEITSIENPDQISIAVHENTDLAELIGELGGTTYHTYGWQVKIPNLKLYFEKIKPILENRIDNSNFQGLTQDLRISNYKTTIILSFNNGLIPTIKMEKGYPKEGSCDIQIPGSILFKLILGDRSFEEINHIIKDAMIKRESSEIIDVLFPKENSFPDTYY</sequence>
<name>A0A0F9MTZ2_9ZZZZ</name>
<comment type="caution">
    <text evidence="1">The sequence shown here is derived from an EMBL/GenBank/DDBJ whole genome shotgun (WGS) entry which is preliminary data.</text>
</comment>
<evidence type="ECO:0000313" key="1">
    <source>
        <dbReference type="EMBL" id="KKN09244.1"/>
    </source>
</evidence>
<dbReference type="SUPFAM" id="SSF55729">
    <property type="entry name" value="Acyl-CoA N-acyltransferases (Nat)"/>
    <property type="match status" value="1"/>
</dbReference>
<dbReference type="EMBL" id="LAZR01004369">
    <property type="protein sequence ID" value="KKN09244.1"/>
    <property type="molecule type" value="Genomic_DNA"/>
</dbReference>
<protein>
    <submittedName>
        <fullName evidence="1">Uncharacterized protein</fullName>
    </submittedName>
</protein>
<dbReference type="InterPro" id="IPR016181">
    <property type="entry name" value="Acyl_CoA_acyltransferase"/>
</dbReference>
<organism evidence="1">
    <name type="scientific">marine sediment metagenome</name>
    <dbReference type="NCBI Taxonomy" id="412755"/>
    <lineage>
        <taxon>unclassified sequences</taxon>
        <taxon>metagenomes</taxon>
        <taxon>ecological metagenomes</taxon>
    </lineage>
</organism>
<reference evidence="1" key="1">
    <citation type="journal article" date="2015" name="Nature">
        <title>Complex archaea that bridge the gap between prokaryotes and eukaryotes.</title>
        <authorList>
            <person name="Spang A."/>
            <person name="Saw J.H."/>
            <person name="Jorgensen S.L."/>
            <person name="Zaremba-Niedzwiedzka K."/>
            <person name="Martijn J."/>
            <person name="Lind A.E."/>
            <person name="van Eijk R."/>
            <person name="Schleper C."/>
            <person name="Guy L."/>
            <person name="Ettema T.J."/>
        </authorList>
    </citation>
    <scope>NUCLEOTIDE SEQUENCE</scope>
</reference>
<proteinExistence type="predicted"/>
<feature type="non-terminal residue" evidence="1">
    <location>
        <position position="1"/>
    </location>
</feature>
<gene>
    <name evidence="1" type="ORF">LCGC14_1048460</name>
</gene>
<dbReference type="AlphaFoldDB" id="A0A0F9MTZ2"/>
<accession>A0A0F9MTZ2</accession>